<gene>
    <name evidence="1" type="primary">HaOG207362</name>
    <name evidence="1" type="ORF">B5X24_HaOG207362</name>
</gene>
<keyword evidence="2" id="KW-1185">Reference proteome</keyword>
<dbReference type="AlphaFoldDB" id="A0A2W1BSI5"/>
<protein>
    <submittedName>
        <fullName evidence="1">Uncharacterized protein</fullName>
    </submittedName>
</protein>
<evidence type="ECO:0000313" key="1">
    <source>
        <dbReference type="EMBL" id="PZC74693.1"/>
    </source>
</evidence>
<evidence type="ECO:0000313" key="2">
    <source>
        <dbReference type="Proteomes" id="UP000249218"/>
    </source>
</evidence>
<dbReference type="Proteomes" id="UP000249218">
    <property type="component" value="Unassembled WGS sequence"/>
</dbReference>
<reference evidence="1 2" key="1">
    <citation type="journal article" date="2017" name="BMC Biol.">
        <title>Genomic innovations, transcriptional plasticity and gene loss underlying the evolution and divergence of two highly polyphagous and invasive Helicoverpa pest species.</title>
        <authorList>
            <person name="Pearce S.L."/>
            <person name="Clarke D.F."/>
            <person name="East P.D."/>
            <person name="Elfekih S."/>
            <person name="Gordon K.H."/>
            <person name="Jermiin L.S."/>
            <person name="McGaughran A."/>
            <person name="Oakeshott J.G."/>
            <person name="Papanikolaou A."/>
            <person name="Perera O.P."/>
            <person name="Rane R.V."/>
            <person name="Richards S."/>
            <person name="Tay W.T."/>
            <person name="Walsh T.K."/>
            <person name="Anderson A."/>
            <person name="Anderson C.J."/>
            <person name="Asgari S."/>
            <person name="Board P.G."/>
            <person name="Bretschneider A."/>
            <person name="Campbell P.M."/>
            <person name="Chertemps T."/>
            <person name="Christeller J.T."/>
            <person name="Coppin C.W."/>
            <person name="Downes S.J."/>
            <person name="Duan G."/>
            <person name="Farnsworth C.A."/>
            <person name="Good R.T."/>
            <person name="Han L.B."/>
            <person name="Han Y.C."/>
            <person name="Hatje K."/>
            <person name="Horne I."/>
            <person name="Huang Y.P."/>
            <person name="Hughes D.S."/>
            <person name="Jacquin-Joly E."/>
            <person name="James W."/>
            <person name="Jhangiani S."/>
            <person name="Kollmar M."/>
            <person name="Kuwar S.S."/>
            <person name="Li S."/>
            <person name="Liu N.Y."/>
            <person name="Maibeche M.T."/>
            <person name="Miller J.R."/>
            <person name="Montagne N."/>
            <person name="Perry T."/>
            <person name="Qu J."/>
            <person name="Song S.V."/>
            <person name="Sutton G.G."/>
            <person name="Vogel H."/>
            <person name="Walenz B.P."/>
            <person name="Xu W."/>
            <person name="Zhang H.J."/>
            <person name="Zou Z."/>
            <person name="Batterham P."/>
            <person name="Edwards O.R."/>
            <person name="Feyereisen R."/>
            <person name="Gibbs R.A."/>
            <person name="Heckel D.G."/>
            <person name="McGrath A."/>
            <person name="Robin C."/>
            <person name="Scherer S.E."/>
            <person name="Worley K.C."/>
            <person name="Wu Y.D."/>
        </authorList>
    </citation>
    <scope>NUCLEOTIDE SEQUENCE [LARGE SCALE GENOMIC DNA]</scope>
    <source>
        <strain evidence="1">Harm_GR_Male_#8</strain>
        <tissue evidence="1">Whole organism</tissue>
    </source>
</reference>
<proteinExistence type="predicted"/>
<dbReference type="EMBL" id="KZ150033">
    <property type="protein sequence ID" value="PZC74693.1"/>
    <property type="molecule type" value="Genomic_DNA"/>
</dbReference>
<organism evidence="1 2">
    <name type="scientific">Helicoverpa armigera</name>
    <name type="common">Cotton bollworm</name>
    <name type="synonym">Heliothis armigera</name>
    <dbReference type="NCBI Taxonomy" id="29058"/>
    <lineage>
        <taxon>Eukaryota</taxon>
        <taxon>Metazoa</taxon>
        <taxon>Ecdysozoa</taxon>
        <taxon>Arthropoda</taxon>
        <taxon>Hexapoda</taxon>
        <taxon>Insecta</taxon>
        <taxon>Pterygota</taxon>
        <taxon>Neoptera</taxon>
        <taxon>Endopterygota</taxon>
        <taxon>Lepidoptera</taxon>
        <taxon>Glossata</taxon>
        <taxon>Ditrysia</taxon>
        <taxon>Noctuoidea</taxon>
        <taxon>Noctuidae</taxon>
        <taxon>Heliothinae</taxon>
        <taxon>Helicoverpa</taxon>
    </lineage>
</organism>
<accession>A0A2W1BSI5</accession>
<sequence>MFCRYQSSNITSPVYKTPFVTQYVKLKHLKPGSHGARFCGRTPTDADQHARRTVGMASCVVVCRRLQRCAGIRRESVTSKVRTGILCHSLIFYRDPTAMCDKTQNK</sequence>
<name>A0A2W1BSI5_HELAM</name>